<dbReference type="AlphaFoldDB" id="J4HVY0"/>
<feature type="compositionally biased region" description="Polar residues" evidence="1">
    <location>
        <begin position="419"/>
        <end position="436"/>
    </location>
</feature>
<feature type="signal peptide" evidence="3">
    <location>
        <begin position="1"/>
        <end position="22"/>
    </location>
</feature>
<accession>J4HVY0</accession>
<keyword evidence="5" id="KW-1185">Reference proteome</keyword>
<evidence type="ECO:0000256" key="1">
    <source>
        <dbReference type="SAM" id="MobiDB-lite"/>
    </source>
</evidence>
<feature type="compositionally biased region" description="Basic and acidic residues" evidence="1">
    <location>
        <begin position="473"/>
        <end position="483"/>
    </location>
</feature>
<dbReference type="RefSeq" id="XP_012180580.1">
    <property type="nucleotide sequence ID" value="XM_012325190.1"/>
</dbReference>
<evidence type="ECO:0000313" key="4">
    <source>
        <dbReference type="EMBL" id="CCM01297.1"/>
    </source>
</evidence>
<dbReference type="InParanoid" id="J4HVY0"/>
<evidence type="ECO:0000256" key="2">
    <source>
        <dbReference type="SAM" id="Phobius"/>
    </source>
</evidence>
<evidence type="ECO:0000313" key="5">
    <source>
        <dbReference type="Proteomes" id="UP000006352"/>
    </source>
</evidence>
<sequence>MFLAAVLTISLVLSSCSTFVSGKLQNITVDDTLGDPVLGLQITYSPSDLWSYGPNCTDCAAHPEAELAYDGTWHDTTYNSSLSESPFNASLIFNGSAIYVYCIVFHTIADPNAQAYMRFAIDDEVVGTFELTPSGSGQVDYHYAVYKNETINPGVHTFTLMNGSPGGSTSLALLDYVIYSMEVADDVNEPSGVETSTTLPSAPIANHTVWVTTDGISATTSRTIIIAVSTVGGVLLLTAMILVFLWARRRHRIVEREGTVRWAKDLTGQGPSLRSSRTFFRALFPSTDSIRSQWQDREGTVKSNVSTLLEKPRNCDIPEILQVQSLQDSPNIKNLSGEDHRSTHMEVKTLLPTPPPRLVVKIPQRLPTPAISDRDIKGMYALTQPAPPPTPVLPVSRVSCPLNHVPPVPPLPPNIRPRSTVTLSTRTPSSGPETSRTSAALTYISIATTPTSVVPSGYFIPQPETPDMPARADSVKTIKDRSTRRPGARSRSRAVSTVDGPSGGRDYPALQPEVGPEQLPQPAKPLTTEERDPPSYTQTYVRPESLAVDDAMSLYSQP</sequence>
<feature type="region of interest" description="Disordered" evidence="1">
    <location>
        <begin position="409"/>
        <end position="436"/>
    </location>
</feature>
<protein>
    <submittedName>
        <fullName evidence="4">Uncharacterized protein</fullName>
    </submittedName>
</protein>
<keyword evidence="2" id="KW-0472">Membrane</keyword>
<dbReference type="OrthoDB" id="3245657at2759"/>
<name>J4HVY0_9APHY</name>
<dbReference type="EMBL" id="HE797026">
    <property type="protein sequence ID" value="CCM01297.1"/>
    <property type="molecule type" value="Genomic_DNA"/>
</dbReference>
<dbReference type="Proteomes" id="UP000006352">
    <property type="component" value="Unassembled WGS sequence"/>
</dbReference>
<evidence type="ECO:0000256" key="3">
    <source>
        <dbReference type="SAM" id="SignalP"/>
    </source>
</evidence>
<feature type="transmembrane region" description="Helical" evidence="2">
    <location>
        <begin position="224"/>
        <end position="247"/>
    </location>
</feature>
<proteinExistence type="predicted"/>
<gene>
    <name evidence="4" type="ORF">FIBRA_03346</name>
</gene>
<feature type="chain" id="PRO_5003778413" evidence="3">
    <location>
        <begin position="23"/>
        <end position="558"/>
    </location>
</feature>
<reference evidence="4 5" key="1">
    <citation type="journal article" date="2012" name="Appl. Environ. Microbiol.">
        <title>Short-read sequencing for genomic analysis of the brown rot fungus Fibroporia radiculosa.</title>
        <authorList>
            <person name="Tang J.D."/>
            <person name="Perkins A.D."/>
            <person name="Sonstegard T.S."/>
            <person name="Schroeder S.G."/>
            <person name="Burgess S.C."/>
            <person name="Diehl S.V."/>
        </authorList>
    </citation>
    <scope>NUCLEOTIDE SEQUENCE [LARGE SCALE GENOMIC DNA]</scope>
    <source>
        <strain evidence="4 5">TFFH 294</strain>
    </source>
</reference>
<keyword evidence="3" id="KW-0732">Signal</keyword>
<feature type="region of interest" description="Disordered" evidence="1">
    <location>
        <begin position="460"/>
        <end position="558"/>
    </location>
</feature>
<dbReference type="STRING" id="599839.J4HVY0"/>
<organism evidence="4 5">
    <name type="scientific">Fibroporia radiculosa</name>
    <dbReference type="NCBI Taxonomy" id="599839"/>
    <lineage>
        <taxon>Eukaryota</taxon>
        <taxon>Fungi</taxon>
        <taxon>Dikarya</taxon>
        <taxon>Basidiomycota</taxon>
        <taxon>Agaricomycotina</taxon>
        <taxon>Agaricomycetes</taxon>
        <taxon>Polyporales</taxon>
        <taxon>Fibroporiaceae</taxon>
        <taxon>Fibroporia</taxon>
    </lineage>
</organism>
<keyword evidence="2" id="KW-0812">Transmembrane</keyword>
<dbReference type="HOGENOM" id="CLU_488356_0_0_1"/>
<keyword evidence="2" id="KW-1133">Transmembrane helix</keyword>
<dbReference type="Gene3D" id="2.60.120.260">
    <property type="entry name" value="Galactose-binding domain-like"/>
    <property type="match status" value="1"/>
</dbReference>
<dbReference type="GeneID" id="24096208"/>
<dbReference type="CDD" id="cd12087">
    <property type="entry name" value="TM_EGFR-like"/>
    <property type="match status" value="1"/>
</dbReference>